<organism evidence="1 2">
    <name type="scientific">Novosphingobium barchaimii LL02</name>
    <dbReference type="NCBI Taxonomy" id="1114963"/>
    <lineage>
        <taxon>Bacteria</taxon>
        <taxon>Pseudomonadati</taxon>
        <taxon>Pseudomonadota</taxon>
        <taxon>Alphaproteobacteria</taxon>
        <taxon>Sphingomonadales</taxon>
        <taxon>Sphingomonadaceae</taxon>
        <taxon>Novosphingobium</taxon>
    </lineage>
</organism>
<dbReference type="RefSeq" id="WP_059151419.1">
    <property type="nucleotide sequence ID" value="NZ_KQ130453.1"/>
</dbReference>
<dbReference type="Gene3D" id="3.40.50.2000">
    <property type="entry name" value="Glycogen Phosphorylase B"/>
    <property type="match status" value="1"/>
</dbReference>
<dbReference type="PATRIC" id="fig|1114963.3.peg.2197"/>
<dbReference type="GO" id="GO:0016740">
    <property type="term" value="F:transferase activity"/>
    <property type="evidence" value="ECO:0007669"/>
    <property type="project" value="UniProtKB-KW"/>
</dbReference>
<gene>
    <name evidence="1" type="ORF">V474_16815</name>
</gene>
<dbReference type="OrthoDB" id="9809594at2"/>
<sequence length="347" mass="36727">MKPRPIGYYVHHHGAGHRARADAIAKHIDCRLVLIGTGIGAAGLDLPDDRPLSGHFHGRDNAPCRPSALHYAPLDHDGVRERVAVVASWIASERPALMVVDVSVEIAMLARLASVPTVYVRLNGERNDSAHLEAFRGATGILAPFHSGLESEATPAWVRAKSHYFPGITATAAMKAPAVRRVLVVFGRGGLPGDGALVAVAASSCPDWQWRVIGPATETASIPENLTFAGWVSSPECEIARATVIVGAAGDGLIGAVMGADRPFLCIPENRPFAEQQVTAEGLRSLGAAIVVPGWPSGKQWPALLERTLALPPWGRRTLQDADGARKAAAWLAAQAFQASICPEHAP</sequence>
<accession>A0A0J7XYL2</accession>
<evidence type="ECO:0000313" key="1">
    <source>
        <dbReference type="EMBL" id="KMS56572.1"/>
    </source>
</evidence>
<reference evidence="1 2" key="1">
    <citation type="journal article" date="2015" name="G3 (Bethesda)">
        <title>Insights into Ongoing Evolution of the Hexachlorocyclohexane Catabolic Pathway from Comparative Genomics of Ten Sphingomonadaceae Strains.</title>
        <authorList>
            <person name="Pearce S.L."/>
            <person name="Oakeshott J.G."/>
            <person name="Pandey G."/>
        </authorList>
    </citation>
    <scope>NUCLEOTIDE SEQUENCE [LARGE SCALE GENOMIC DNA]</scope>
    <source>
        <strain evidence="1 2">LL02</strain>
    </source>
</reference>
<evidence type="ECO:0000313" key="2">
    <source>
        <dbReference type="Proteomes" id="UP000052268"/>
    </source>
</evidence>
<keyword evidence="2" id="KW-1185">Reference proteome</keyword>
<dbReference type="EMBL" id="JACU01000004">
    <property type="protein sequence ID" value="KMS56572.1"/>
    <property type="molecule type" value="Genomic_DNA"/>
</dbReference>
<proteinExistence type="predicted"/>
<dbReference type="SUPFAM" id="SSF53756">
    <property type="entry name" value="UDP-Glycosyltransferase/glycogen phosphorylase"/>
    <property type="match status" value="1"/>
</dbReference>
<dbReference type="AlphaFoldDB" id="A0A0J7XYL2"/>
<keyword evidence="1" id="KW-0808">Transferase</keyword>
<dbReference type="Proteomes" id="UP000052268">
    <property type="component" value="Unassembled WGS sequence"/>
</dbReference>
<name>A0A0J7XYL2_9SPHN</name>
<comment type="caution">
    <text evidence="1">The sequence shown here is derived from an EMBL/GenBank/DDBJ whole genome shotgun (WGS) entry which is preliminary data.</text>
</comment>
<protein>
    <submittedName>
        <fullName evidence="1">Glycosyltransferase</fullName>
    </submittedName>
</protein>